<protein>
    <submittedName>
        <fullName evidence="2">Uncharacterized protein</fullName>
    </submittedName>
</protein>
<name>A0A8H6WSH7_9AGAR</name>
<proteinExistence type="predicted"/>
<sequence length="1459" mass="162067">MNSHETDVEWKKDETTLGKATCPKCGTLLRYGTAGVANLVKTHENKQSCLDAKAKRDREKARRKDGNMLSFFKKAPLPQHVPSTVDAPRPVASGSSGPKHNPAKITPQSPVAPLLSTSVPSSHIIRLLNQFRGNVVLLPSTVPTADDTNPLSAFSSEPATYVDAKTKRGELWEALAPVFHGVFDYGGTQDARIALVQRGPLGLHGLLRFLEYFIVERGLEGAMIELKIEQMIEAVQFVLKSNGITGLDLVDTPVDHRALDIIDVDAVVESVSLSDAAQSQRHAGSKSVQPCAGFLYPFGGSARTAGSDYPYGLHAALPLPWTYTSTVEGTLTLRSTNCRKTAESGRLNCAACAELPRNTILAGILDRAKYGTAENSNYAYHTFAGLVEIIRRKNKRIEELRVRALNSAKRIAVQARALSDHKRFLRAIGSGNVENVDRLVRVQLGRRQGIRGLLATYDQAAKGFYHPKSYTEEDHLRGVLIWRMAGNRVADFAHRAFGTPSRTTLGKNTTVPPIIPSPGKPASEEVAKNVSACFQGLADVLADRKPRHAVLMFDEISTERRVRWDSKTNNFLGVCREHAHKISLQFNSEQDLEELFRCKDADEVHFAGEATVAAIGVLDDHTRLYAARPILISGDCKKESGVEHLHSWPQMGETRRGKAFVELTFRHKLSPDSPIYPLLKDLPLMNFWVGDDDLTADKDHKHVFKRGRNRLIRLRGTMVFGVQITPTIIRVHLQATGSSAAHINSVLRPDDKQDVKLSFELLMDLWALPPAPNTASPGFMAARNALIMLGSLFYHLIFPYVCIDLSLSEQLEHLSAAAHLALVLYRDGEKEAIPTLLYVDIMIMIKNAYFCVAKAKVDDPLGNFWLILLGTDRLEELFGILRTVIGNDRNLDVLQLVERITGTMEIANILAMYPHWDRAPRRLKLPALSRDSKVLPDRTDHIKPPSWRADTCVANVTPLTSWNRGRRMVVEEFPSLVEHFKALDDAYNIDILAPLGEFLINKELDEDDNENDDDEEVPDLAPTKSLATDLEDAAVDEDVLLASLDPPAFTNFITVNNQQLRKTRALAQMQKFGYKASSTDRLKRVADVERYSSKAETYGGIVNDDEPYILLSEPIATLIRCDDKLFVAIGEVADIRLHSKSIEQLSIDILRERKVTVSFQILSLVPATTEDDPEHKHDWRSAGTLRPLLTAPGRLVVPVDPALSTRVAGKPYFLFDSTILQALGAQLLDEVTLQLNKQIPKLSPTTNFPYRESTGRACFVCEGDNEVEGLAESDAHTCCYCDPPFPLDITRPQKVLAHTGAHILHDSKIDRSSLPCGFCGRPAPMCLFFLKKTHSAGEGMTVNMALSKGCPNFVKAFKYVTAEKSSSKQSPCSNVPLRCPECDSTEPAQWRYNLKYHLMRDHPLTPLKKYAHLWGISETENDWMLEVSNKSNEVRTTRVKKVKSSLIISAAHSSKPTTI</sequence>
<dbReference type="EMBL" id="JACAZH010000084">
    <property type="protein sequence ID" value="KAF7328292.1"/>
    <property type="molecule type" value="Genomic_DNA"/>
</dbReference>
<comment type="caution">
    <text evidence="2">The sequence shown here is derived from an EMBL/GenBank/DDBJ whole genome shotgun (WGS) entry which is preliminary data.</text>
</comment>
<reference evidence="2" key="1">
    <citation type="submission" date="2020-05" db="EMBL/GenBank/DDBJ databases">
        <title>Mycena genomes resolve the evolution of fungal bioluminescence.</title>
        <authorList>
            <person name="Tsai I.J."/>
        </authorList>
    </citation>
    <scope>NUCLEOTIDE SEQUENCE</scope>
    <source>
        <strain evidence="2">160909Yilan</strain>
    </source>
</reference>
<dbReference type="Proteomes" id="UP000623467">
    <property type="component" value="Unassembled WGS sequence"/>
</dbReference>
<keyword evidence="3" id="KW-1185">Reference proteome</keyword>
<feature type="region of interest" description="Disordered" evidence="1">
    <location>
        <begin position="79"/>
        <end position="109"/>
    </location>
</feature>
<evidence type="ECO:0000313" key="2">
    <source>
        <dbReference type="EMBL" id="KAF7328292.1"/>
    </source>
</evidence>
<accession>A0A8H6WSH7</accession>
<dbReference type="OrthoDB" id="3173036at2759"/>
<organism evidence="2 3">
    <name type="scientific">Mycena sanguinolenta</name>
    <dbReference type="NCBI Taxonomy" id="230812"/>
    <lineage>
        <taxon>Eukaryota</taxon>
        <taxon>Fungi</taxon>
        <taxon>Dikarya</taxon>
        <taxon>Basidiomycota</taxon>
        <taxon>Agaricomycotina</taxon>
        <taxon>Agaricomycetes</taxon>
        <taxon>Agaricomycetidae</taxon>
        <taxon>Agaricales</taxon>
        <taxon>Marasmiineae</taxon>
        <taxon>Mycenaceae</taxon>
        <taxon>Mycena</taxon>
    </lineage>
</organism>
<evidence type="ECO:0000256" key="1">
    <source>
        <dbReference type="SAM" id="MobiDB-lite"/>
    </source>
</evidence>
<evidence type="ECO:0000313" key="3">
    <source>
        <dbReference type="Proteomes" id="UP000623467"/>
    </source>
</evidence>
<gene>
    <name evidence="2" type="ORF">MSAN_02488500</name>
</gene>